<evidence type="ECO:0000256" key="6">
    <source>
        <dbReference type="SAM" id="Phobius"/>
    </source>
</evidence>
<keyword evidence="4 6" id="KW-1133">Transmembrane helix</keyword>
<feature type="domain" description="Cytochrome b561 bacterial/Ni-hydrogenase" evidence="8">
    <location>
        <begin position="339"/>
        <end position="530"/>
    </location>
</feature>
<dbReference type="SUPFAM" id="SSF48695">
    <property type="entry name" value="Multiheme cytochromes"/>
    <property type="match status" value="1"/>
</dbReference>
<keyword evidence="3 7" id="KW-0732">Signal</keyword>
<dbReference type="Proteomes" id="UP001162891">
    <property type="component" value="Chromosome"/>
</dbReference>
<evidence type="ECO:0000256" key="2">
    <source>
        <dbReference type="ARBA" id="ARBA00022692"/>
    </source>
</evidence>
<name>A0ABM7WVW0_9BACT</name>
<feature type="transmembrane region" description="Helical" evidence="6">
    <location>
        <begin position="503"/>
        <end position="528"/>
    </location>
</feature>
<feature type="signal peptide" evidence="7">
    <location>
        <begin position="1"/>
        <end position="18"/>
    </location>
</feature>
<keyword evidence="11" id="KW-1185">Reference proteome</keyword>
<sequence>MRATFLAFALLLSTSAFAEEAKLPAGADSCLECHKKGGDGPEFKTADFLKSVHAQNGVGCTDCHQGYAMGPHDGEAKVAPADEAKVARLAKASWGEGDHKETVKSPRAYLACANCHDGEVAAFSGSIHGKWLREDGKVSGPVCASCHGEIHAAQPLAKFDPKPGTREAIPADRRAMAKRCESCHGNEEFSKAAGLNAEAASTYHDSIHGRLVRVGNRFAPSCTNCHAAPLAEGGSHAILAKTDPKSMVSAQRKKDACARCHQGASDSFAALIAHKPIQEIGGHIVPHIIHVAFSWLTTLTLVFFAFHVLIDFLYELRTRLAAKKDGHEHAVDQVRSVIRFDIHQRFQHWFMLSGVILLGITGWPLRGAGTFGSAPLLAGKDAAPYSQAFMRIFGGAEGAATWHRVGAVLIMISAAYHLFYLTFLASKKRLPMSMLPLPKDALDMRDNILFMLGVKKERPKFDRYMYLEKFDYWAVFWGIVMMVGTGFVFWFPAFFAAYAPSWLITAALIIHGEEATLAILFLFVVHFYNVHLKPSIFPMNWAWLNGRISVETLKHEHPLEYDRLKPDLDK</sequence>
<evidence type="ECO:0000256" key="7">
    <source>
        <dbReference type="SAM" id="SignalP"/>
    </source>
</evidence>
<feature type="transmembrane region" description="Helical" evidence="6">
    <location>
        <begin position="470"/>
        <end position="491"/>
    </location>
</feature>
<feature type="transmembrane region" description="Helical" evidence="6">
    <location>
        <begin position="405"/>
        <end position="425"/>
    </location>
</feature>
<evidence type="ECO:0000256" key="3">
    <source>
        <dbReference type="ARBA" id="ARBA00022729"/>
    </source>
</evidence>
<protein>
    <submittedName>
        <fullName evidence="10">Cytochrome c</fullName>
    </submittedName>
</protein>
<dbReference type="InterPro" id="IPR051829">
    <property type="entry name" value="Multiheme_Cytochr_ET"/>
</dbReference>
<feature type="transmembrane region" description="Helical" evidence="6">
    <location>
        <begin position="349"/>
        <end position="366"/>
    </location>
</feature>
<evidence type="ECO:0000259" key="9">
    <source>
        <dbReference type="Pfam" id="PF14522"/>
    </source>
</evidence>
<evidence type="ECO:0000313" key="10">
    <source>
        <dbReference type="EMBL" id="BDG03637.1"/>
    </source>
</evidence>
<evidence type="ECO:0000256" key="5">
    <source>
        <dbReference type="ARBA" id="ARBA00023136"/>
    </source>
</evidence>
<evidence type="ECO:0000313" key="11">
    <source>
        <dbReference type="Proteomes" id="UP001162891"/>
    </source>
</evidence>
<dbReference type="InterPro" id="IPR036280">
    <property type="entry name" value="Multihaem_cyt_sf"/>
</dbReference>
<evidence type="ECO:0000256" key="4">
    <source>
        <dbReference type="ARBA" id="ARBA00022989"/>
    </source>
</evidence>
<evidence type="ECO:0000256" key="1">
    <source>
        <dbReference type="ARBA" id="ARBA00004141"/>
    </source>
</evidence>
<dbReference type="RefSeq" id="WP_248361809.1">
    <property type="nucleotide sequence ID" value="NZ_AP025591.1"/>
</dbReference>
<dbReference type="Gene3D" id="1.10.1130.10">
    <property type="entry name" value="Flavocytochrome C3, Chain A"/>
    <property type="match status" value="1"/>
</dbReference>
<dbReference type="Gene3D" id="1.20.950.20">
    <property type="entry name" value="Transmembrane di-heme cytochromes, Chain C"/>
    <property type="match status" value="1"/>
</dbReference>
<dbReference type="Pfam" id="PF01292">
    <property type="entry name" value="Ni_hydr_CYTB"/>
    <property type="match status" value="1"/>
</dbReference>
<dbReference type="InterPro" id="IPR029467">
    <property type="entry name" value="Cyt_c7-like"/>
</dbReference>
<keyword evidence="2 6" id="KW-0812">Transmembrane</keyword>
<dbReference type="Pfam" id="PF14522">
    <property type="entry name" value="Cytochrome_C7"/>
    <property type="match status" value="1"/>
</dbReference>
<proteinExistence type="predicted"/>
<evidence type="ECO:0000259" key="8">
    <source>
        <dbReference type="Pfam" id="PF01292"/>
    </source>
</evidence>
<keyword evidence="5 6" id="KW-0472">Membrane</keyword>
<organism evidence="10 11">
    <name type="scientific">Anaeromyxobacter oryzae</name>
    <dbReference type="NCBI Taxonomy" id="2918170"/>
    <lineage>
        <taxon>Bacteria</taxon>
        <taxon>Pseudomonadati</taxon>
        <taxon>Myxococcota</taxon>
        <taxon>Myxococcia</taxon>
        <taxon>Myxococcales</taxon>
        <taxon>Cystobacterineae</taxon>
        <taxon>Anaeromyxobacteraceae</taxon>
        <taxon>Anaeromyxobacter</taxon>
    </lineage>
</organism>
<gene>
    <name evidence="10" type="ORF">AMOR_26330</name>
</gene>
<feature type="chain" id="PRO_5047277669" evidence="7">
    <location>
        <begin position="19"/>
        <end position="570"/>
    </location>
</feature>
<dbReference type="PANTHER" id="PTHR35038">
    <property type="entry name" value="DISSIMILATORY SULFITE REDUCTASE SIRA"/>
    <property type="match status" value="1"/>
</dbReference>
<dbReference type="InterPro" id="IPR011577">
    <property type="entry name" value="Cyt_b561_bac/Ni-Hgenase"/>
</dbReference>
<reference evidence="11" key="1">
    <citation type="journal article" date="2022" name="Int. J. Syst. Evol. Microbiol.">
        <title>Anaeromyxobacter oryzae sp. nov., Anaeromyxobacter diazotrophicus sp. nov. and Anaeromyxobacter paludicola sp. nov., isolated from paddy soils.</title>
        <authorList>
            <person name="Itoh H."/>
            <person name="Xu Z."/>
            <person name="Mise K."/>
            <person name="Masuda Y."/>
            <person name="Ushijima N."/>
            <person name="Hayakawa C."/>
            <person name="Shiratori Y."/>
            <person name="Senoo K."/>
        </authorList>
    </citation>
    <scope>NUCLEOTIDE SEQUENCE [LARGE SCALE GENOMIC DNA]</scope>
    <source>
        <strain evidence="11">Red232</strain>
    </source>
</reference>
<accession>A0ABM7WVW0</accession>
<dbReference type="PANTHER" id="PTHR35038:SF6">
    <property type="entry name" value="SURFACE LOCALIZED DECAHEME CYTOCHROME C LIPOPROTEIN"/>
    <property type="match status" value="1"/>
</dbReference>
<comment type="subcellular location">
    <subcellularLocation>
        <location evidence="1">Membrane</location>
        <topology evidence="1">Multi-pass membrane protein</topology>
    </subcellularLocation>
</comment>
<feature type="domain" description="Cytochrome c7-like" evidence="9">
    <location>
        <begin position="48"/>
        <end position="147"/>
    </location>
</feature>
<feature type="transmembrane region" description="Helical" evidence="6">
    <location>
        <begin position="292"/>
        <end position="314"/>
    </location>
</feature>
<dbReference type="EMBL" id="AP025591">
    <property type="protein sequence ID" value="BDG03637.1"/>
    <property type="molecule type" value="Genomic_DNA"/>
</dbReference>